<dbReference type="AlphaFoldDB" id="A0A2S5IZ84"/>
<name>A0A2S5IZ84_9MICC</name>
<accession>A0A2S5IZ84</accession>
<feature type="chain" id="PRO_5039341662" description="Lipoprotein" evidence="1">
    <location>
        <begin position="36"/>
        <end position="150"/>
    </location>
</feature>
<keyword evidence="1" id="KW-0732">Signal</keyword>
<protein>
    <recommendedName>
        <fullName evidence="4">Lipoprotein</fullName>
    </recommendedName>
</protein>
<organism evidence="2 3">
    <name type="scientific">Arthrobacter pityocampae</name>
    <dbReference type="NCBI Taxonomy" id="547334"/>
    <lineage>
        <taxon>Bacteria</taxon>
        <taxon>Bacillati</taxon>
        <taxon>Actinomycetota</taxon>
        <taxon>Actinomycetes</taxon>
        <taxon>Micrococcales</taxon>
        <taxon>Micrococcaceae</taxon>
        <taxon>Arthrobacter</taxon>
    </lineage>
</organism>
<evidence type="ECO:0000313" key="3">
    <source>
        <dbReference type="Proteomes" id="UP000239297"/>
    </source>
</evidence>
<dbReference type="EMBL" id="PRKW01000002">
    <property type="protein sequence ID" value="PPB49869.1"/>
    <property type="molecule type" value="Genomic_DNA"/>
</dbReference>
<comment type="caution">
    <text evidence="2">The sequence shown here is derived from an EMBL/GenBank/DDBJ whole genome shotgun (WGS) entry which is preliminary data.</text>
</comment>
<sequence length="150" mass="16198">MLLTAIERAIVRFNQMATATALISALALVSACSSADYGIAALDREATAQDRLPDVVVDESVNIDSVRKVAEQDQVAYFIGTMNNEKGYCAYAVVDSDFIGGCGSGNGQLITVTPGRNTDLPQMTLVTDSYDSENLQRDNWAEVQTNILIR</sequence>
<evidence type="ECO:0008006" key="4">
    <source>
        <dbReference type="Google" id="ProtNLM"/>
    </source>
</evidence>
<feature type="signal peptide" evidence="1">
    <location>
        <begin position="1"/>
        <end position="35"/>
    </location>
</feature>
<keyword evidence="3" id="KW-1185">Reference proteome</keyword>
<evidence type="ECO:0000256" key="1">
    <source>
        <dbReference type="SAM" id="SignalP"/>
    </source>
</evidence>
<evidence type="ECO:0000313" key="2">
    <source>
        <dbReference type="EMBL" id="PPB49869.1"/>
    </source>
</evidence>
<dbReference type="Proteomes" id="UP000239297">
    <property type="component" value="Unassembled WGS sequence"/>
</dbReference>
<reference evidence="2 3" key="1">
    <citation type="journal article" date="2014" name="Int. J. Syst. Evol. Microbiol.">
        <title>Arthrobacter pityocampae sp. nov., isolated from Thaumetopoea pityocampa (Lep., Thaumetopoeidae).</title>
        <authorList>
            <person name="Ince I.A."/>
            <person name="Demirbag Z."/>
            <person name="Kati H."/>
        </authorList>
    </citation>
    <scope>NUCLEOTIDE SEQUENCE [LARGE SCALE GENOMIC DNA]</scope>
    <source>
        <strain evidence="2 3">Tp2</strain>
    </source>
</reference>
<proteinExistence type="predicted"/>
<gene>
    <name evidence="2" type="ORF">C4K88_04035</name>
</gene>